<dbReference type="SUPFAM" id="SSF52402">
    <property type="entry name" value="Adenine nucleotide alpha hydrolases-like"/>
    <property type="match status" value="2"/>
</dbReference>
<dbReference type="STRING" id="354355.SAMN05660816_00672"/>
<comment type="similarity">
    <text evidence="1">Belongs to the universal stress protein A family.</text>
</comment>
<dbReference type="PANTHER" id="PTHR46268:SF22">
    <property type="entry name" value="SENSOR PROTEIN KDPD-RELATED"/>
    <property type="match status" value="1"/>
</dbReference>
<accession>A0A1V9EX69</accession>
<feature type="domain" description="UspA" evidence="2">
    <location>
        <begin position="1"/>
        <end position="144"/>
    </location>
</feature>
<evidence type="ECO:0000313" key="4">
    <source>
        <dbReference type="Proteomes" id="UP000192610"/>
    </source>
</evidence>
<comment type="caution">
    <text evidence="3">The sequence shown here is derived from an EMBL/GenBank/DDBJ whole genome shotgun (WGS) entry which is preliminary data.</text>
</comment>
<dbReference type="Proteomes" id="UP000192610">
    <property type="component" value="Unassembled WGS sequence"/>
</dbReference>
<proteinExistence type="inferred from homology"/>
<evidence type="ECO:0000313" key="3">
    <source>
        <dbReference type="EMBL" id="OQP50515.1"/>
    </source>
</evidence>
<dbReference type="OrthoDB" id="9788959at2"/>
<gene>
    <name evidence="3" type="ORF">A4H97_01365</name>
</gene>
<dbReference type="AlphaFoldDB" id="A0A1V9EX69"/>
<dbReference type="InterPro" id="IPR006016">
    <property type="entry name" value="UspA"/>
</dbReference>
<name>A0A1V9EX69_9BACT</name>
<dbReference type="RefSeq" id="WP_081198848.1">
    <property type="nucleotide sequence ID" value="NZ_FOCZ01000001.1"/>
</dbReference>
<organism evidence="3 4">
    <name type="scientific">Niastella yeongjuensis</name>
    <dbReference type="NCBI Taxonomy" id="354355"/>
    <lineage>
        <taxon>Bacteria</taxon>
        <taxon>Pseudomonadati</taxon>
        <taxon>Bacteroidota</taxon>
        <taxon>Chitinophagia</taxon>
        <taxon>Chitinophagales</taxon>
        <taxon>Chitinophagaceae</taxon>
        <taxon>Niastella</taxon>
    </lineage>
</organism>
<dbReference type="InterPro" id="IPR014729">
    <property type="entry name" value="Rossmann-like_a/b/a_fold"/>
</dbReference>
<protein>
    <recommendedName>
        <fullName evidence="2">UspA domain-containing protein</fullName>
    </recommendedName>
</protein>
<dbReference type="PANTHER" id="PTHR46268">
    <property type="entry name" value="STRESS RESPONSE PROTEIN NHAX"/>
    <property type="match status" value="1"/>
</dbReference>
<dbReference type="EMBL" id="LVXG01000012">
    <property type="protein sequence ID" value="OQP50515.1"/>
    <property type="molecule type" value="Genomic_DNA"/>
</dbReference>
<reference evidence="4" key="1">
    <citation type="submission" date="2016-04" db="EMBL/GenBank/DDBJ databases">
        <authorList>
            <person name="Chen L."/>
            <person name="Zhuang W."/>
            <person name="Wang G."/>
        </authorList>
    </citation>
    <scope>NUCLEOTIDE SEQUENCE [LARGE SCALE GENOMIC DNA]</scope>
    <source>
        <strain evidence="4">17621</strain>
    </source>
</reference>
<sequence length="280" mass="30955">MKTLVVPTDFSSVSVNALNYAVDMAQAINAGLVLLHVYNVPVSFTEAPVAPVTTVSLEEVKRSSVERLEELKKNLVMVTSGKIQIYSESRLGEPIEELEAICKSLDPMAVIMGSHGATGFERMIMGSTTLNAIKHIKCPVIVIPPGTTYHGIKKIGLACDFENVVQSTPVEYIKNIVKEFGADLYVLNVQDKKDAETDWEEPSTMDAVYLDAMLEDVRPNYVQLTGKNVVDSITSFAETNNLDLVMVIPKKHRFIDSLFHKSQSKELITHAHIPIVSIHE</sequence>
<evidence type="ECO:0000259" key="2">
    <source>
        <dbReference type="Pfam" id="PF00582"/>
    </source>
</evidence>
<dbReference type="Gene3D" id="3.40.50.620">
    <property type="entry name" value="HUPs"/>
    <property type="match status" value="2"/>
</dbReference>
<keyword evidence="4" id="KW-1185">Reference proteome</keyword>
<dbReference type="CDD" id="cd00293">
    <property type="entry name" value="USP-like"/>
    <property type="match status" value="1"/>
</dbReference>
<dbReference type="PRINTS" id="PR01438">
    <property type="entry name" value="UNVRSLSTRESS"/>
</dbReference>
<dbReference type="InterPro" id="IPR006015">
    <property type="entry name" value="Universal_stress_UspA"/>
</dbReference>
<feature type="domain" description="UspA" evidence="2">
    <location>
        <begin position="152"/>
        <end position="276"/>
    </location>
</feature>
<dbReference type="Pfam" id="PF00582">
    <property type="entry name" value="Usp"/>
    <property type="match status" value="2"/>
</dbReference>
<evidence type="ECO:0000256" key="1">
    <source>
        <dbReference type="ARBA" id="ARBA00008791"/>
    </source>
</evidence>